<dbReference type="GO" id="GO:0005886">
    <property type="term" value="C:plasma membrane"/>
    <property type="evidence" value="ECO:0007669"/>
    <property type="project" value="UniProtKB-SubCell"/>
</dbReference>
<comment type="subcellular location">
    <subcellularLocation>
        <location evidence="2">Cell inner membrane</location>
        <topology evidence="2">Multi-pass membrane protein</topology>
    </subcellularLocation>
</comment>
<keyword evidence="11" id="KW-0067">ATP-binding</keyword>
<dbReference type="Pfam" id="PF00672">
    <property type="entry name" value="HAMP"/>
    <property type="match status" value="1"/>
</dbReference>
<evidence type="ECO:0000313" key="18">
    <source>
        <dbReference type="EMBL" id="MBB5191797.1"/>
    </source>
</evidence>
<feature type="transmembrane region" description="Helical" evidence="15">
    <location>
        <begin position="212"/>
        <end position="233"/>
    </location>
</feature>
<dbReference type="PRINTS" id="PR00344">
    <property type="entry name" value="BCTRLSENSOR"/>
</dbReference>
<evidence type="ECO:0000256" key="2">
    <source>
        <dbReference type="ARBA" id="ARBA00004429"/>
    </source>
</evidence>
<evidence type="ECO:0000256" key="1">
    <source>
        <dbReference type="ARBA" id="ARBA00000085"/>
    </source>
</evidence>
<dbReference type="GO" id="GO:0005524">
    <property type="term" value="F:ATP binding"/>
    <property type="evidence" value="ECO:0007669"/>
    <property type="project" value="UniProtKB-KW"/>
</dbReference>
<keyword evidence="13" id="KW-0902">Two-component regulatory system</keyword>
<comment type="caution">
    <text evidence="18">The sequence shown here is derived from an EMBL/GenBank/DDBJ whole genome shotgun (WGS) entry which is preliminary data.</text>
</comment>
<dbReference type="InterPro" id="IPR003661">
    <property type="entry name" value="HisK_dim/P_dom"/>
</dbReference>
<dbReference type="CDD" id="cd06225">
    <property type="entry name" value="HAMP"/>
    <property type="match status" value="1"/>
</dbReference>
<dbReference type="EC" id="2.7.13.3" evidence="3"/>
<gene>
    <name evidence="18" type="ORF">HNQ50_002527</name>
</gene>
<evidence type="ECO:0000256" key="6">
    <source>
        <dbReference type="ARBA" id="ARBA00022553"/>
    </source>
</evidence>
<dbReference type="SUPFAM" id="SSF55874">
    <property type="entry name" value="ATPase domain of HSP90 chaperone/DNA topoisomerase II/histidine kinase"/>
    <property type="match status" value="1"/>
</dbReference>
<evidence type="ECO:0000256" key="10">
    <source>
        <dbReference type="ARBA" id="ARBA00022777"/>
    </source>
</evidence>
<dbReference type="Pfam" id="PF02518">
    <property type="entry name" value="HATPase_c"/>
    <property type="match status" value="1"/>
</dbReference>
<dbReference type="PANTHER" id="PTHR44936:SF5">
    <property type="entry name" value="SENSOR HISTIDINE KINASE ENVZ"/>
    <property type="match status" value="1"/>
</dbReference>
<evidence type="ECO:0000256" key="11">
    <source>
        <dbReference type="ARBA" id="ARBA00022840"/>
    </source>
</evidence>
<proteinExistence type="predicted"/>
<dbReference type="InterPro" id="IPR005467">
    <property type="entry name" value="His_kinase_dom"/>
</dbReference>
<evidence type="ECO:0000313" key="19">
    <source>
        <dbReference type="Proteomes" id="UP000543030"/>
    </source>
</evidence>
<dbReference type="InterPro" id="IPR003594">
    <property type="entry name" value="HATPase_dom"/>
</dbReference>
<evidence type="ECO:0000256" key="15">
    <source>
        <dbReference type="SAM" id="Phobius"/>
    </source>
</evidence>
<feature type="domain" description="Histidine kinase" evidence="16">
    <location>
        <begin position="291"/>
        <end position="489"/>
    </location>
</feature>
<dbReference type="Pfam" id="PF00512">
    <property type="entry name" value="HisKA"/>
    <property type="match status" value="1"/>
</dbReference>
<evidence type="ECO:0000256" key="14">
    <source>
        <dbReference type="ARBA" id="ARBA00023136"/>
    </source>
</evidence>
<dbReference type="EMBL" id="JACHHN010000004">
    <property type="protein sequence ID" value="MBB5191797.1"/>
    <property type="molecule type" value="Genomic_DNA"/>
</dbReference>
<dbReference type="AlphaFoldDB" id="A0A840RFI9"/>
<dbReference type="PROSITE" id="PS50885">
    <property type="entry name" value="HAMP"/>
    <property type="match status" value="1"/>
</dbReference>
<organism evidence="18 19">
    <name type="scientific">Silvimonas terrae</name>
    <dbReference type="NCBI Taxonomy" id="300266"/>
    <lineage>
        <taxon>Bacteria</taxon>
        <taxon>Pseudomonadati</taxon>
        <taxon>Pseudomonadota</taxon>
        <taxon>Betaproteobacteria</taxon>
        <taxon>Neisseriales</taxon>
        <taxon>Chitinibacteraceae</taxon>
        <taxon>Silvimonas</taxon>
    </lineage>
</organism>
<keyword evidence="6" id="KW-0597">Phosphoprotein</keyword>
<keyword evidence="7" id="KW-0808">Transferase</keyword>
<dbReference type="CDD" id="cd00075">
    <property type="entry name" value="HATPase"/>
    <property type="match status" value="1"/>
</dbReference>
<evidence type="ECO:0000256" key="7">
    <source>
        <dbReference type="ARBA" id="ARBA00022679"/>
    </source>
</evidence>
<dbReference type="Gene3D" id="3.30.565.10">
    <property type="entry name" value="Histidine kinase-like ATPase, C-terminal domain"/>
    <property type="match status" value="1"/>
</dbReference>
<dbReference type="InterPro" id="IPR050980">
    <property type="entry name" value="2C_sensor_his_kinase"/>
</dbReference>
<dbReference type="PROSITE" id="PS50109">
    <property type="entry name" value="HIS_KIN"/>
    <property type="match status" value="1"/>
</dbReference>
<dbReference type="Gene3D" id="1.10.287.130">
    <property type="match status" value="1"/>
</dbReference>
<protein>
    <recommendedName>
        <fullName evidence="3">histidine kinase</fullName>
        <ecNumber evidence="3">2.7.13.3</ecNumber>
    </recommendedName>
</protein>
<keyword evidence="12 15" id="KW-1133">Transmembrane helix</keyword>
<evidence type="ECO:0000259" key="16">
    <source>
        <dbReference type="PROSITE" id="PS50109"/>
    </source>
</evidence>
<dbReference type="RefSeq" id="WP_184101134.1">
    <property type="nucleotide sequence ID" value="NZ_JACHHN010000004.1"/>
</dbReference>
<evidence type="ECO:0000256" key="3">
    <source>
        <dbReference type="ARBA" id="ARBA00012438"/>
    </source>
</evidence>
<dbReference type="SMART" id="SM00388">
    <property type="entry name" value="HisKA"/>
    <property type="match status" value="1"/>
</dbReference>
<evidence type="ECO:0000259" key="17">
    <source>
        <dbReference type="PROSITE" id="PS50885"/>
    </source>
</evidence>
<dbReference type="InterPro" id="IPR004358">
    <property type="entry name" value="Sig_transdc_His_kin-like_C"/>
</dbReference>
<keyword evidence="19" id="KW-1185">Reference proteome</keyword>
<feature type="domain" description="HAMP" evidence="17">
    <location>
        <begin position="231"/>
        <end position="283"/>
    </location>
</feature>
<dbReference type="SMART" id="SM00304">
    <property type="entry name" value="HAMP"/>
    <property type="match status" value="1"/>
</dbReference>
<dbReference type="Proteomes" id="UP000543030">
    <property type="component" value="Unassembled WGS sequence"/>
</dbReference>
<sequence length="501" mass="55313">MAEGGRRRPWYLRVIPSSLLGRLTVVMVLGVLLTQVVGNLIWASEVRQKVSTEALDAGEHIGGSAAAALRFFRSLPPNYRPILIDQLREMGGTRFFVSVNHSEVPIQRIKGSPLADAVCARIVAVLHREYAKLLDFQVGFAWPDNLPVADDGVTLDDLPDGWVQNTLVVKPRPAPILVIQAEIEPGNWLYLATLMPDPYFMESDEPLAHDRIMLLLITVGVVLLLSLLVVRWMTKPFAALSKAADAFGQGMPSVPLPESGSREYIKTARAFNAMRERTQRYLEDRERLFTAISHDLRTPITRLKLRTEMLDDDQTRAEFHEDLDDLDVMVKGALQSVKDTDIHENPVQIRLDKLIERLVNGAQMAGKDATFAGGPVSVFARPLALKRAVGNLLDNALFYGNRAEVLVTQTEEQVELTIRDYGPGVPEEALPSLFQPYVRLEHGRASNSNGMGLGLGITRNIVHAHGGDLLLANHPRGGLVATILLPRGKGKAMVSADEVVY</sequence>
<comment type="catalytic activity">
    <reaction evidence="1">
        <text>ATP + protein L-histidine = ADP + protein N-phospho-L-histidine.</text>
        <dbReference type="EC" id="2.7.13.3"/>
    </reaction>
</comment>
<keyword evidence="10 18" id="KW-0418">Kinase</keyword>
<evidence type="ECO:0000256" key="5">
    <source>
        <dbReference type="ARBA" id="ARBA00022519"/>
    </source>
</evidence>
<dbReference type="GO" id="GO:0000155">
    <property type="term" value="F:phosphorelay sensor kinase activity"/>
    <property type="evidence" value="ECO:0007669"/>
    <property type="project" value="InterPro"/>
</dbReference>
<dbReference type="InterPro" id="IPR036097">
    <property type="entry name" value="HisK_dim/P_sf"/>
</dbReference>
<keyword evidence="5" id="KW-0997">Cell inner membrane</keyword>
<name>A0A840RFI9_9NEIS</name>
<evidence type="ECO:0000256" key="12">
    <source>
        <dbReference type="ARBA" id="ARBA00022989"/>
    </source>
</evidence>
<feature type="transmembrane region" description="Helical" evidence="15">
    <location>
        <begin position="20"/>
        <end position="42"/>
    </location>
</feature>
<reference evidence="18 19" key="1">
    <citation type="submission" date="2020-08" db="EMBL/GenBank/DDBJ databases">
        <title>Genomic Encyclopedia of Type Strains, Phase IV (KMG-IV): sequencing the most valuable type-strain genomes for metagenomic binning, comparative biology and taxonomic classification.</title>
        <authorList>
            <person name="Goeker M."/>
        </authorList>
    </citation>
    <scope>NUCLEOTIDE SEQUENCE [LARGE SCALE GENOMIC DNA]</scope>
    <source>
        <strain evidence="18 19">DSM 18233</strain>
    </source>
</reference>
<evidence type="ECO:0000256" key="8">
    <source>
        <dbReference type="ARBA" id="ARBA00022692"/>
    </source>
</evidence>
<dbReference type="InterPro" id="IPR003660">
    <property type="entry name" value="HAMP_dom"/>
</dbReference>
<evidence type="ECO:0000256" key="13">
    <source>
        <dbReference type="ARBA" id="ARBA00023012"/>
    </source>
</evidence>
<keyword evidence="14 15" id="KW-0472">Membrane</keyword>
<dbReference type="SMART" id="SM00387">
    <property type="entry name" value="HATPase_c"/>
    <property type="match status" value="1"/>
</dbReference>
<dbReference type="SUPFAM" id="SSF47384">
    <property type="entry name" value="Homodimeric domain of signal transducing histidine kinase"/>
    <property type="match status" value="1"/>
</dbReference>
<evidence type="ECO:0000256" key="4">
    <source>
        <dbReference type="ARBA" id="ARBA00022475"/>
    </source>
</evidence>
<accession>A0A840RFI9</accession>
<keyword evidence="9" id="KW-0547">Nucleotide-binding</keyword>
<keyword evidence="4" id="KW-1003">Cell membrane</keyword>
<dbReference type="PANTHER" id="PTHR44936">
    <property type="entry name" value="SENSOR PROTEIN CREC"/>
    <property type="match status" value="1"/>
</dbReference>
<dbReference type="CDD" id="cd00082">
    <property type="entry name" value="HisKA"/>
    <property type="match status" value="1"/>
</dbReference>
<evidence type="ECO:0000256" key="9">
    <source>
        <dbReference type="ARBA" id="ARBA00022741"/>
    </source>
</evidence>
<dbReference type="InterPro" id="IPR036890">
    <property type="entry name" value="HATPase_C_sf"/>
</dbReference>
<keyword evidence="8 15" id="KW-0812">Transmembrane</keyword>